<proteinExistence type="predicted"/>
<dbReference type="EMBL" id="OAOP01000008">
    <property type="protein sequence ID" value="SNX74165.1"/>
    <property type="molecule type" value="Genomic_DNA"/>
</dbReference>
<dbReference type="InterPro" id="IPR023577">
    <property type="entry name" value="CYTH_domain"/>
</dbReference>
<evidence type="ECO:0000313" key="2">
    <source>
        <dbReference type="EMBL" id="SNX74165.1"/>
    </source>
</evidence>
<reference evidence="2 3" key="1">
    <citation type="submission" date="2017-08" db="EMBL/GenBank/DDBJ databases">
        <authorList>
            <person name="de Groot N.N."/>
        </authorList>
    </citation>
    <scope>NUCLEOTIDE SEQUENCE [LARGE SCALE GENOMIC DNA]</scope>
    <source>
        <strain evidence="2 3">JC228</strain>
    </source>
</reference>
<dbReference type="PIRSF" id="PIRSF012526">
    <property type="entry name" value="CYTH_UCP012526"/>
    <property type="match status" value="1"/>
</dbReference>
<dbReference type="PROSITE" id="PS51707">
    <property type="entry name" value="CYTH"/>
    <property type="match status" value="1"/>
</dbReference>
<dbReference type="SUPFAM" id="SSF55154">
    <property type="entry name" value="CYTH-like phosphatases"/>
    <property type="match status" value="1"/>
</dbReference>
<dbReference type="InterPro" id="IPR033469">
    <property type="entry name" value="CYTH-like_dom_sf"/>
</dbReference>
<dbReference type="Pfam" id="PF01928">
    <property type="entry name" value="CYTH"/>
    <property type="match status" value="1"/>
</dbReference>
<dbReference type="Proteomes" id="UP000219546">
    <property type="component" value="Unassembled WGS sequence"/>
</dbReference>
<gene>
    <name evidence="2" type="ORF">SAMN05877753_108191</name>
</gene>
<feature type="domain" description="CYTH" evidence="1">
    <location>
        <begin position="4"/>
        <end position="193"/>
    </location>
</feature>
<protein>
    <submittedName>
        <fullName evidence="2">Uncharacterized protein YjbK</fullName>
    </submittedName>
</protein>
<dbReference type="AlphaFoldDB" id="A0A285D398"/>
<dbReference type="RefSeq" id="WP_097159821.1">
    <property type="nucleotide sequence ID" value="NZ_JBEPMQ010000008.1"/>
</dbReference>
<dbReference type="OrthoDB" id="384378at2"/>
<sequence length="201" mass="23586">MTQQIEIEFKNMLTKSDFHKLIKEFNLGNENFNKQVNFYFDTYNFVLKQHNAALRIREKNGQYELTLKEPLGQGLLETTDVLEPCIAEDLINGRNIIPDGDVCIQLQKYPLQPEKIRLFGSLETERAEINYESGLLVFDKSSYFGKEDYEIEYEVTDIDAGKASFLSLLNRYDIPIIPAENKIIRFYKEKQKHTEKRIETE</sequence>
<evidence type="ECO:0000313" key="3">
    <source>
        <dbReference type="Proteomes" id="UP000219546"/>
    </source>
</evidence>
<dbReference type="SMART" id="SM01118">
    <property type="entry name" value="CYTH"/>
    <property type="match status" value="1"/>
</dbReference>
<accession>A0A285D398</accession>
<keyword evidence="3" id="KW-1185">Reference proteome</keyword>
<dbReference type="InterPro" id="IPR009195">
    <property type="entry name" value="Uncharacterised_YjbK"/>
</dbReference>
<evidence type="ECO:0000259" key="1">
    <source>
        <dbReference type="PROSITE" id="PS51707"/>
    </source>
</evidence>
<dbReference type="CDD" id="cd07762">
    <property type="entry name" value="CYTH-like_Pase_1"/>
    <property type="match status" value="1"/>
</dbReference>
<name>A0A285D398_9BACI</name>
<organism evidence="2 3">
    <name type="scientific">Bacillus oleivorans</name>
    <dbReference type="NCBI Taxonomy" id="1448271"/>
    <lineage>
        <taxon>Bacteria</taxon>
        <taxon>Bacillati</taxon>
        <taxon>Bacillota</taxon>
        <taxon>Bacilli</taxon>
        <taxon>Bacillales</taxon>
        <taxon>Bacillaceae</taxon>
        <taxon>Bacillus</taxon>
    </lineage>
</organism>
<dbReference type="Gene3D" id="2.40.320.10">
    <property type="entry name" value="Hypothetical Protein Pfu-838710-001"/>
    <property type="match status" value="1"/>
</dbReference>